<organism evidence="6 7">
    <name type="scientific">Clostridium moniliforme</name>
    <dbReference type="NCBI Taxonomy" id="39489"/>
    <lineage>
        <taxon>Bacteria</taxon>
        <taxon>Bacillati</taxon>
        <taxon>Bacillota</taxon>
        <taxon>Clostridia</taxon>
        <taxon>Eubacteriales</taxon>
        <taxon>Clostridiaceae</taxon>
        <taxon>Clostridium</taxon>
    </lineage>
</organism>
<evidence type="ECO:0000313" key="7">
    <source>
        <dbReference type="Proteomes" id="UP000783390"/>
    </source>
</evidence>
<dbReference type="EC" id="3.1.3.48" evidence="2"/>
<sequence>MKRTIKFKDIDIKSIYNPDNIQFNDKNINLDMYKLLDLEEDYLPSIFKKIYDIQLDGYIPIILYPEKLKNILNDVNNINDFIDANCLFILDAKSLEGYYGSKVRKVSKIILKNRIYNFINKNRVTEDKIRKVIDKYEGCSEVIEESFRNLINGDLVEFLGKRINVRKKILGVF</sequence>
<dbReference type="PANTHER" id="PTHR39181">
    <property type="entry name" value="TYROSINE-PROTEIN PHOSPHATASE YWQE"/>
    <property type="match status" value="1"/>
</dbReference>
<keyword evidence="7" id="KW-1185">Reference proteome</keyword>
<dbReference type="PANTHER" id="PTHR39181:SF1">
    <property type="entry name" value="TYROSINE-PROTEIN PHOSPHATASE YWQE"/>
    <property type="match status" value="1"/>
</dbReference>
<evidence type="ECO:0000313" key="6">
    <source>
        <dbReference type="EMBL" id="MBP1889176.1"/>
    </source>
</evidence>
<evidence type="ECO:0000256" key="2">
    <source>
        <dbReference type="ARBA" id="ARBA00013064"/>
    </source>
</evidence>
<dbReference type="Pfam" id="PF19567">
    <property type="entry name" value="CpsB_CapC"/>
    <property type="match status" value="1"/>
</dbReference>
<comment type="catalytic activity">
    <reaction evidence="5">
        <text>O-phospho-L-tyrosyl-[protein] + H2O = L-tyrosyl-[protein] + phosphate</text>
        <dbReference type="Rhea" id="RHEA:10684"/>
        <dbReference type="Rhea" id="RHEA-COMP:10136"/>
        <dbReference type="Rhea" id="RHEA-COMP:20101"/>
        <dbReference type="ChEBI" id="CHEBI:15377"/>
        <dbReference type="ChEBI" id="CHEBI:43474"/>
        <dbReference type="ChEBI" id="CHEBI:46858"/>
        <dbReference type="ChEBI" id="CHEBI:61978"/>
        <dbReference type="EC" id="3.1.3.48"/>
    </reaction>
</comment>
<gene>
    <name evidence="6" type="ORF">J2Z53_000757</name>
</gene>
<comment type="caution">
    <text evidence="6">The sequence shown here is derived from an EMBL/GenBank/DDBJ whole genome shotgun (WGS) entry which is preliminary data.</text>
</comment>
<proteinExistence type="inferred from homology"/>
<keyword evidence="4" id="KW-0904">Protein phosphatase</keyword>
<evidence type="ECO:0000256" key="3">
    <source>
        <dbReference type="ARBA" id="ARBA00022801"/>
    </source>
</evidence>
<dbReference type="EMBL" id="JAGGJZ010000002">
    <property type="protein sequence ID" value="MBP1889176.1"/>
    <property type="molecule type" value="Genomic_DNA"/>
</dbReference>
<dbReference type="Proteomes" id="UP000783390">
    <property type="component" value="Unassembled WGS sequence"/>
</dbReference>
<protein>
    <recommendedName>
        <fullName evidence="2">protein-tyrosine-phosphatase</fullName>
        <ecNumber evidence="2">3.1.3.48</ecNumber>
    </recommendedName>
</protein>
<evidence type="ECO:0000256" key="1">
    <source>
        <dbReference type="ARBA" id="ARBA00005750"/>
    </source>
</evidence>
<comment type="similarity">
    <text evidence="1">Belongs to the metallo-dependent hydrolases superfamily. CpsB/CapC family.</text>
</comment>
<dbReference type="Gene3D" id="3.20.20.140">
    <property type="entry name" value="Metal-dependent hydrolases"/>
    <property type="match status" value="1"/>
</dbReference>
<keyword evidence="3" id="KW-0378">Hydrolase</keyword>
<evidence type="ECO:0000256" key="4">
    <source>
        <dbReference type="ARBA" id="ARBA00022912"/>
    </source>
</evidence>
<evidence type="ECO:0000256" key="5">
    <source>
        <dbReference type="ARBA" id="ARBA00051722"/>
    </source>
</evidence>
<reference evidence="6 7" key="1">
    <citation type="submission" date="2021-03" db="EMBL/GenBank/DDBJ databases">
        <title>Genomic Encyclopedia of Type Strains, Phase IV (KMG-IV): sequencing the most valuable type-strain genomes for metagenomic binning, comparative biology and taxonomic classification.</title>
        <authorList>
            <person name="Goeker M."/>
        </authorList>
    </citation>
    <scope>NUCLEOTIDE SEQUENCE [LARGE SCALE GENOMIC DNA]</scope>
    <source>
        <strain evidence="6 7">DSM 3984</strain>
    </source>
</reference>
<name>A0ABS4EYV9_9CLOT</name>
<accession>A0ABS4EYV9</accession>
<dbReference type="InterPro" id="IPR016667">
    <property type="entry name" value="Caps_polysacc_synth_CpsB/CapC"/>
</dbReference>
<dbReference type="RefSeq" id="WP_209795895.1">
    <property type="nucleotide sequence ID" value="NZ_JAGGJZ010000002.1"/>
</dbReference>